<dbReference type="InterPro" id="IPR016181">
    <property type="entry name" value="Acyl_CoA_acyltransferase"/>
</dbReference>
<reference evidence="4" key="1">
    <citation type="submission" date="2021-10" db="EMBL/GenBank/DDBJ databases">
        <authorList>
            <person name="Lyu M."/>
            <person name="Wang X."/>
            <person name="Meng X."/>
            <person name="Xu K."/>
        </authorList>
    </citation>
    <scope>NUCLEOTIDE SEQUENCE</scope>
    <source>
        <strain evidence="4">A6</strain>
    </source>
</reference>
<dbReference type="CDD" id="cd04301">
    <property type="entry name" value="NAT_SF"/>
    <property type="match status" value="1"/>
</dbReference>
<gene>
    <name evidence="4" type="ORF">LK996_16225</name>
</gene>
<evidence type="ECO:0000313" key="5">
    <source>
        <dbReference type="Proteomes" id="UP001165293"/>
    </source>
</evidence>
<proteinExistence type="predicted"/>
<evidence type="ECO:0000259" key="3">
    <source>
        <dbReference type="PROSITE" id="PS51186"/>
    </source>
</evidence>
<dbReference type="InterPro" id="IPR000182">
    <property type="entry name" value="GNAT_dom"/>
</dbReference>
<dbReference type="RefSeq" id="WP_230528412.1">
    <property type="nucleotide sequence ID" value="NZ_JAJGAK010000005.1"/>
</dbReference>
<name>A0ABS8JMF4_9GAMM</name>
<protein>
    <submittedName>
        <fullName evidence="4">N-acetyltransferase family protein</fullName>
    </submittedName>
</protein>
<comment type="caution">
    <text evidence="4">The sequence shown here is derived from an EMBL/GenBank/DDBJ whole genome shotgun (WGS) entry which is preliminary data.</text>
</comment>
<organism evidence="4 5">
    <name type="scientific">Noviluteimonas lactosilytica</name>
    <dbReference type="NCBI Taxonomy" id="2888523"/>
    <lineage>
        <taxon>Bacteria</taxon>
        <taxon>Pseudomonadati</taxon>
        <taxon>Pseudomonadota</taxon>
        <taxon>Gammaproteobacteria</taxon>
        <taxon>Lysobacterales</taxon>
        <taxon>Lysobacteraceae</taxon>
        <taxon>Noviluteimonas</taxon>
    </lineage>
</organism>
<dbReference type="Pfam" id="PF13420">
    <property type="entry name" value="Acetyltransf_4"/>
    <property type="match status" value="1"/>
</dbReference>
<evidence type="ECO:0000313" key="4">
    <source>
        <dbReference type="EMBL" id="MCC8364618.1"/>
    </source>
</evidence>
<sequence length="166" mass="18649">MNIRPAEQRDAAAIAAIYNHYVATTCITFETESVSNEEMRARIDETHSSNLPWLIAEEDGAVVGYAYASKWKGRCAYRYSVESTVYLDPASKGKGLGRALYVALIEALRTRSMQTVIGGIALPNDASIALHERMGFEKVAHFKRVGFKLDRWIDVGYWQLLLDAMR</sequence>
<dbReference type="SUPFAM" id="SSF55729">
    <property type="entry name" value="Acyl-CoA N-acyltransferases (Nat)"/>
    <property type="match status" value="1"/>
</dbReference>
<evidence type="ECO:0000256" key="2">
    <source>
        <dbReference type="ARBA" id="ARBA00023315"/>
    </source>
</evidence>
<keyword evidence="1" id="KW-0808">Transferase</keyword>
<dbReference type="PANTHER" id="PTHR43072">
    <property type="entry name" value="N-ACETYLTRANSFERASE"/>
    <property type="match status" value="1"/>
</dbReference>
<dbReference type="Proteomes" id="UP001165293">
    <property type="component" value="Unassembled WGS sequence"/>
</dbReference>
<keyword evidence="5" id="KW-1185">Reference proteome</keyword>
<accession>A0ABS8JMF4</accession>
<feature type="domain" description="N-acetyltransferase" evidence="3">
    <location>
        <begin position="1"/>
        <end position="163"/>
    </location>
</feature>
<keyword evidence="2" id="KW-0012">Acyltransferase</keyword>
<dbReference type="Gene3D" id="3.40.630.30">
    <property type="match status" value="1"/>
</dbReference>
<dbReference type="PROSITE" id="PS51186">
    <property type="entry name" value="GNAT"/>
    <property type="match status" value="1"/>
</dbReference>
<dbReference type="NCBIfam" id="NF040504">
    <property type="entry name" value="resist_ArsN1b"/>
    <property type="match status" value="1"/>
</dbReference>
<dbReference type="PANTHER" id="PTHR43072:SF23">
    <property type="entry name" value="UPF0039 PROTEIN C11D3.02C"/>
    <property type="match status" value="1"/>
</dbReference>
<dbReference type="EMBL" id="JAJGAK010000005">
    <property type="protein sequence ID" value="MCC8364618.1"/>
    <property type="molecule type" value="Genomic_DNA"/>
</dbReference>
<evidence type="ECO:0000256" key="1">
    <source>
        <dbReference type="ARBA" id="ARBA00022679"/>
    </source>
</evidence>